<reference evidence="1 2" key="1">
    <citation type="submission" date="2020-07" db="EMBL/GenBank/DDBJ databases">
        <authorList>
            <person name="Feng X."/>
        </authorList>
    </citation>
    <scope>NUCLEOTIDE SEQUENCE [LARGE SCALE GENOMIC DNA]</scope>
    <source>
        <strain evidence="1 2">JCM23202</strain>
    </source>
</reference>
<organism evidence="1 2">
    <name type="scientific">Pelagicoccus albus</name>
    <dbReference type="NCBI Taxonomy" id="415222"/>
    <lineage>
        <taxon>Bacteria</taxon>
        <taxon>Pseudomonadati</taxon>
        <taxon>Verrucomicrobiota</taxon>
        <taxon>Opitutia</taxon>
        <taxon>Puniceicoccales</taxon>
        <taxon>Pelagicoccaceae</taxon>
        <taxon>Pelagicoccus</taxon>
    </lineage>
</organism>
<dbReference type="RefSeq" id="WP_185659975.1">
    <property type="nucleotide sequence ID" value="NZ_CAWPOO010000007.1"/>
</dbReference>
<accession>A0A7X1E8F4</accession>
<dbReference type="Proteomes" id="UP000526501">
    <property type="component" value="Unassembled WGS sequence"/>
</dbReference>
<evidence type="ECO:0000313" key="1">
    <source>
        <dbReference type="EMBL" id="MBC2606093.1"/>
    </source>
</evidence>
<gene>
    <name evidence="1" type="ORF">H5P27_08550</name>
</gene>
<dbReference type="AlphaFoldDB" id="A0A7X1E8F4"/>
<name>A0A7X1E8F4_9BACT</name>
<sequence>MTRHFENDLLDSCRRSADFPVGNHYARYFRDYIGYRIGTENQDKSGTDHVVLTRNGSYCVDIKVRGEDPLAWGVDDLAVELYSCVENEVRGYQDKTTTHLMWIFPSTGRSVLIPFGAFRKVYDACFDYWDFWLAERPQASRHRGSVYHSTHCFVPTGLFGRYVLRHQGDAAGAN</sequence>
<evidence type="ECO:0000313" key="2">
    <source>
        <dbReference type="Proteomes" id="UP000526501"/>
    </source>
</evidence>
<protein>
    <submittedName>
        <fullName evidence="1">Uncharacterized protein</fullName>
    </submittedName>
</protein>
<keyword evidence="2" id="KW-1185">Reference proteome</keyword>
<dbReference type="EMBL" id="JACHVC010000007">
    <property type="protein sequence ID" value="MBC2606093.1"/>
    <property type="molecule type" value="Genomic_DNA"/>
</dbReference>
<comment type="caution">
    <text evidence="1">The sequence shown here is derived from an EMBL/GenBank/DDBJ whole genome shotgun (WGS) entry which is preliminary data.</text>
</comment>
<proteinExistence type="predicted"/>